<dbReference type="RefSeq" id="WP_152838335.1">
    <property type="nucleotide sequence ID" value="NZ_WHUG01000004.1"/>
</dbReference>
<comment type="caution">
    <text evidence="1">The sequence shown here is derived from an EMBL/GenBank/DDBJ whole genome shotgun (WGS) entry which is preliminary data.</text>
</comment>
<reference evidence="1 2" key="1">
    <citation type="submission" date="2019-10" db="EMBL/GenBank/DDBJ databases">
        <title>Two novel species isolated from a subtropical stream in China.</title>
        <authorList>
            <person name="Lu H."/>
        </authorList>
    </citation>
    <scope>NUCLEOTIDE SEQUENCE [LARGE SCALE GENOMIC DNA]</scope>
    <source>
        <strain evidence="1 2">FT29W</strain>
    </source>
</reference>
<evidence type="ECO:0000313" key="2">
    <source>
        <dbReference type="Proteomes" id="UP000440498"/>
    </source>
</evidence>
<keyword evidence="2" id="KW-1185">Reference proteome</keyword>
<organism evidence="1 2">
    <name type="scientific">Rugamonas aquatica</name>
    <dbReference type="NCBI Taxonomy" id="2743357"/>
    <lineage>
        <taxon>Bacteria</taxon>
        <taxon>Pseudomonadati</taxon>
        <taxon>Pseudomonadota</taxon>
        <taxon>Betaproteobacteria</taxon>
        <taxon>Burkholderiales</taxon>
        <taxon>Oxalobacteraceae</taxon>
        <taxon>Telluria group</taxon>
        <taxon>Rugamonas</taxon>
    </lineage>
</organism>
<dbReference type="InterPro" id="IPR014915">
    <property type="entry name" value="Phage_TLS_TfmB"/>
</dbReference>
<dbReference type="Pfam" id="PF08809">
    <property type="entry name" value="DUF1799"/>
    <property type="match status" value="1"/>
</dbReference>
<name>A0A6A7N223_9BURK</name>
<evidence type="ECO:0000313" key="1">
    <source>
        <dbReference type="EMBL" id="MQA39037.1"/>
    </source>
</evidence>
<gene>
    <name evidence="1" type="ORF">GEV02_12805</name>
</gene>
<protein>
    <recommendedName>
        <fullName evidence="3">DUF1799 domain-containing protein</fullName>
    </recommendedName>
</protein>
<evidence type="ECO:0008006" key="3">
    <source>
        <dbReference type="Google" id="ProtNLM"/>
    </source>
</evidence>
<sequence>MPTAEEIEQSGFALEDFASDPVDVLPDNEPVFLLFEEMATQWRMGMNGPTGLDYNVMYHKMSRMSLSDENYRLMELDIRVLESHALAAMHRK</sequence>
<dbReference type="Proteomes" id="UP000440498">
    <property type="component" value="Unassembled WGS sequence"/>
</dbReference>
<accession>A0A6A7N223</accession>
<dbReference type="EMBL" id="WHUG01000004">
    <property type="protein sequence ID" value="MQA39037.1"/>
    <property type="molecule type" value="Genomic_DNA"/>
</dbReference>
<dbReference type="AlphaFoldDB" id="A0A6A7N223"/>
<proteinExistence type="predicted"/>